<dbReference type="Proteomes" id="UP000448038">
    <property type="component" value="Unassembled WGS sequence"/>
</dbReference>
<keyword evidence="1" id="KW-0472">Membrane</keyword>
<evidence type="ECO:0000313" key="3">
    <source>
        <dbReference type="Proteomes" id="UP000448038"/>
    </source>
</evidence>
<reference evidence="2 3" key="1">
    <citation type="submission" date="2019-11" db="EMBL/GenBank/DDBJ databases">
        <title>Using colonization assays and comparative genomics to discover symbiosis behaviors and factors in Vibrio fischeri.</title>
        <authorList>
            <person name="Bongrand C."/>
            <person name="Moriano-Gutierrez S."/>
            <person name="Arevalo P."/>
            <person name="Mcfall-Ngai M."/>
            <person name="Visick K."/>
            <person name="Polz M.F."/>
            <person name="Ruby E.G."/>
        </authorList>
    </citation>
    <scope>NUCLEOTIDE SEQUENCE [LARGE SCALE GENOMIC DNA]</scope>
    <source>
        <strain evidence="3">emors.4.1</strain>
    </source>
</reference>
<keyword evidence="1" id="KW-1133">Transmembrane helix</keyword>
<keyword evidence="1" id="KW-0812">Transmembrane</keyword>
<dbReference type="EMBL" id="WOBN01000006">
    <property type="protein sequence ID" value="MUK48265.1"/>
    <property type="molecule type" value="Genomic_DNA"/>
</dbReference>
<protein>
    <submittedName>
        <fullName evidence="2">Uncharacterized protein</fullName>
    </submittedName>
</protein>
<gene>
    <name evidence="2" type="ORF">GNP88_03575</name>
</gene>
<proteinExistence type="predicted"/>
<evidence type="ECO:0000256" key="1">
    <source>
        <dbReference type="SAM" id="Phobius"/>
    </source>
</evidence>
<name>A0A844NYU5_ALIFS</name>
<dbReference type="RefSeq" id="WP_155655320.1">
    <property type="nucleotide sequence ID" value="NZ_WOBN01000006.1"/>
</dbReference>
<organism evidence="2 3">
    <name type="scientific">Aliivibrio fischeri</name>
    <name type="common">Vibrio fischeri</name>
    <dbReference type="NCBI Taxonomy" id="668"/>
    <lineage>
        <taxon>Bacteria</taxon>
        <taxon>Pseudomonadati</taxon>
        <taxon>Pseudomonadota</taxon>
        <taxon>Gammaproteobacteria</taxon>
        <taxon>Vibrionales</taxon>
        <taxon>Vibrionaceae</taxon>
        <taxon>Aliivibrio</taxon>
    </lineage>
</organism>
<accession>A0A844NYU5</accession>
<comment type="caution">
    <text evidence="2">The sequence shown here is derived from an EMBL/GenBank/DDBJ whole genome shotgun (WGS) entry which is preliminary data.</text>
</comment>
<dbReference type="AlphaFoldDB" id="A0A844NYU5"/>
<feature type="transmembrane region" description="Helical" evidence="1">
    <location>
        <begin position="36"/>
        <end position="55"/>
    </location>
</feature>
<sequence length="128" mass="14286">MEILKYRMEWLLLLTAISFAAISVVCDVQSPEITTWFARSGSIVVLFAVIVEFRLSSYIYEDVLKAAQVSAKKKGLKVSDNPLVQANIDARKTVKPEAPRSRKLLSICAHILVITGTVIWGYGDKWVS</sequence>
<feature type="transmembrane region" description="Helical" evidence="1">
    <location>
        <begin position="104"/>
        <end position="123"/>
    </location>
</feature>
<evidence type="ECO:0000313" key="2">
    <source>
        <dbReference type="EMBL" id="MUK48265.1"/>
    </source>
</evidence>